<dbReference type="PANTHER" id="PTHR34138:SF1">
    <property type="entry name" value="CELL SHAPE-DETERMINING PROTEIN MREC"/>
    <property type="match status" value="1"/>
</dbReference>
<dbReference type="InterPro" id="IPR042177">
    <property type="entry name" value="Cell/Rod_1"/>
</dbReference>
<comment type="caution">
    <text evidence="6">The sequence shown here is derived from an EMBL/GenBank/DDBJ whole genome shotgun (WGS) entry which is preliminary data.</text>
</comment>
<evidence type="ECO:0000256" key="1">
    <source>
        <dbReference type="ARBA" id="ARBA00009369"/>
    </source>
</evidence>
<dbReference type="STRING" id="1798409.A3I24_00040"/>
<feature type="domain" description="Rod shape-determining protein MreC beta-barrel core" evidence="5">
    <location>
        <begin position="72"/>
        <end position="202"/>
    </location>
</feature>
<accession>A0A1G1ZUF9</accession>
<dbReference type="PANTHER" id="PTHR34138">
    <property type="entry name" value="CELL SHAPE-DETERMINING PROTEIN MREC"/>
    <property type="match status" value="1"/>
</dbReference>
<evidence type="ECO:0000256" key="3">
    <source>
        <dbReference type="ARBA" id="ARBA00022960"/>
    </source>
</evidence>
<comment type="similarity">
    <text evidence="1">Belongs to the MreC family.</text>
</comment>
<dbReference type="Proteomes" id="UP000177690">
    <property type="component" value="Unassembled WGS sequence"/>
</dbReference>
<gene>
    <name evidence="6" type="ORF">A3I24_00040</name>
</gene>
<sequence length="215" mass="24035">MRATRLLPLAVLLAIFLFSSFIIPKFFRFSPKADQQINELYLENQSLKSRLTASLPEFRGDFKLAKVYSSYPFNDKNEIAINLGSADGIKESWLVVLGSDIVLGEVKKVFERYSLVRTIFDPEWRLAVRIGENKINALLEGGVEPSLTTIDKNKVIKEGDFIYAVAKGFPYGALIGKVQNISSSPSSIFQEASLALPYNFNNEIVEVKILTGYGL</sequence>
<dbReference type="EMBL" id="MHJL01000021">
    <property type="protein sequence ID" value="OGY67477.1"/>
    <property type="molecule type" value="Genomic_DNA"/>
</dbReference>
<evidence type="ECO:0000313" key="7">
    <source>
        <dbReference type="Proteomes" id="UP000177690"/>
    </source>
</evidence>
<evidence type="ECO:0000313" key="6">
    <source>
        <dbReference type="EMBL" id="OGY67477.1"/>
    </source>
</evidence>
<organism evidence="6 7">
    <name type="scientific">Candidatus Harrisonbacteria bacterium RIFCSPLOWO2_02_FULL_41_13b</name>
    <dbReference type="NCBI Taxonomy" id="1798409"/>
    <lineage>
        <taxon>Bacteria</taxon>
        <taxon>Candidatus Harrisoniibacteriota</taxon>
    </lineage>
</organism>
<reference evidence="6 7" key="1">
    <citation type="journal article" date="2016" name="Nat. Commun.">
        <title>Thousands of microbial genomes shed light on interconnected biogeochemical processes in an aquifer system.</title>
        <authorList>
            <person name="Anantharaman K."/>
            <person name="Brown C.T."/>
            <person name="Hug L.A."/>
            <person name="Sharon I."/>
            <person name="Castelle C.J."/>
            <person name="Probst A.J."/>
            <person name="Thomas B.C."/>
            <person name="Singh A."/>
            <person name="Wilkins M.J."/>
            <person name="Karaoz U."/>
            <person name="Brodie E.L."/>
            <person name="Williams K.H."/>
            <person name="Hubbard S.S."/>
            <person name="Banfield J.F."/>
        </authorList>
    </citation>
    <scope>NUCLEOTIDE SEQUENCE [LARGE SCALE GENOMIC DNA]</scope>
</reference>
<dbReference type="InterPro" id="IPR055342">
    <property type="entry name" value="MreC_beta-barrel_core"/>
</dbReference>
<evidence type="ECO:0000256" key="4">
    <source>
        <dbReference type="ARBA" id="ARBA00032089"/>
    </source>
</evidence>
<dbReference type="Gene3D" id="2.40.10.340">
    <property type="entry name" value="Rod shape-determining protein MreC, domain 1"/>
    <property type="match status" value="1"/>
</dbReference>
<dbReference type="AlphaFoldDB" id="A0A1G1ZUF9"/>
<dbReference type="InterPro" id="IPR007221">
    <property type="entry name" value="MreC"/>
</dbReference>
<dbReference type="Pfam" id="PF04085">
    <property type="entry name" value="MreC"/>
    <property type="match status" value="1"/>
</dbReference>
<dbReference type="Gene3D" id="2.40.10.350">
    <property type="entry name" value="Rod shape-determining protein MreC, domain 2"/>
    <property type="match status" value="1"/>
</dbReference>
<name>A0A1G1ZUF9_9BACT</name>
<keyword evidence="3" id="KW-0133">Cell shape</keyword>
<evidence type="ECO:0000256" key="2">
    <source>
        <dbReference type="ARBA" id="ARBA00013855"/>
    </source>
</evidence>
<evidence type="ECO:0000259" key="5">
    <source>
        <dbReference type="Pfam" id="PF04085"/>
    </source>
</evidence>
<dbReference type="InterPro" id="IPR042175">
    <property type="entry name" value="Cell/Rod_MreC_2"/>
</dbReference>
<proteinExistence type="inferred from homology"/>
<dbReference type="GO" id="GO:0008360">
    <property type="term" value="P:regulation of cell shape"/>
    <property type="evidence" value="ECO:0007669"/>
    <property type="project" value="UniProtKB-KW"/>
</dbReference>
<dbReference type="GO" id="GO:0005886">
    <property type="term" value="C:plasma membrane"/>
    <property type="evidence" value="ECO:0007669"/>
    <property type="project" value="TreeGrafter"/>
</dbReference>
<protein>
    <recommendedName>
        <fullName evidence="2">Cell shape-determining protein MreC</fullName>
    </recommendedName>
    <alternativeName>
        <fullName evidence="4">Cell shape protein MreC</fullName>
    </alternativeName>
</protein>